<evidence type="ECO:0000313" key="2">
    <source>
        <dbReference type="Proteomes" id="UP000315423"/>
    </source>
</evidence>
<name>A0AC61SAY3_9EURY</name>
<dbReference type="Proteomes" id="UP000315423">
    <property type="component" value="Unassembled WGS sequence"/>
</dbReference>
<protein>
    <submittedName>
        <fullName evidence="1">Uncharacterized protein</fullName>
    </submittedName>
</protein>
<comment type="caution">
    <text evidence="1">The sequence shown here is derived from an EMBL/GenBank/DDBJ whole genome shotgun (WGS) entry which is preliminary data.</text>
</comment>
<dbReference type="EMBL" id="QYBA01000167">
    <property type="protein sequence ID" value="TKY91584.1"/>
    <property type="molecule type" value="Genomic_DNA"/>
</dbReference>
<gene>
    <name evidence="1" type="ORF">C5S46_05045</name>
</gene>
<evidence type="ECO:0000313" key="1">
    <source>
        <dbReference type="EMBL" id="TKY91584.1"/>
    </source>
</evidence>
<accession>A0AC61SAY3</accession>
<reference evidence="1" key="1">
    <citation type="submission" date="2018-09" db="EMBL/GenBank/DDBJ databases">
        <title>A genomic encyclopedia of anaerobic methanotrophic archaea.</title>
        <authorList>
            <person name="Skennerton C.T."/>
            <person name="Chadwick G.L."/>
            <person name="Laso-Perez R."/>
            <person name="Leu A.O."/>
            <person name="Speth D.R."/>
            <person name="Yu H."/>
            <person name="Morgan-Lang C."/>
            <person name="Hatzenpichler R."/>
            <person name="Goudeau D."/>
            <person name="Malmstrom R."/>
            <person name="Woyke T."/>
            <person name="Hallam S."/>
            <person name="Tyson G.W."/>
            <person name="Wegener G."/>
            <person name="Boetius A."/>
            <person name="Orphan V.J."/>
        </authorList>
    </citation>
    <scope>NUCLEOTIDE SEQUENCE</scope>
    <source>
        <strain evidence="1">CONS3730D10UFb2</strain>
    </source>
</reference>
<proteinExistence type="predicted"/>
<sequence length="63" mass="6693">MRKEIIIGLIAIIAIIVLITIVAIVAISIFTVSIDESTSIEEESTAPVSPIKPEGTLSNCELL</sequence>
<organism evidence="1 2">
    <name type="scientific">Candidatus Methanomarinus sp</name>
    <dbReference type="NCBI Taxonomy" id="3386244"/>
    <lineage>
        <taxon>Archaea</taxon>
        <taxon>Methanobacteriati</taxon>
        <taxon>Methanobacteriota</taxon>
        <taxon>Stenosarchaea group</taxon>
        <taxon>Methanomicrobia</taxon>
        <taxon>Methanosarcinales</taxon>
        <taxon>ANME-2 cluster</taxon>
        <taxon>Candidatus Methanocomedenaceae</taxon>
        <taxon>Candidatus Methanomarinus</taxon>
    </lineage>
</organism>